<evidence type="ECO:0000313" key="3">
    <source>
        <dbReference type="Proteomes" id="UP001154061"/>
    </source>
</evidence>
<protein>
    <recommendedName>
        <fullName evidence="4">Small CPxCG-related zinc finger protein</fullName>
    </recommendedName>
</protein>
<keyword evidence="3" id="KW-1185">Reference proteome</keyword>
<sequence length="74" mass="7564">MSDRGEAGSDSSGDDRSDPDETGDAPEPWVFSLPDCPVCGQPVTNVTVTGPRSGTAEPCGCSVLPGTLDRTPRG</sequence>
<comment type="caution">
    <text evidence="2">The sequence shown here is derived from an EMBL/GenBank/DDBJ whole genome shotgun (WGS) entry which is preliminary data.</text>
</comment>
<dbReference type="EMBL" id="JAMQOT010000008">
    <property type="protein sequence ID" value="MDF9747672.1"/>
    <property type="molecule type" value="Genomic_DNA"/>
</dbReference>
<evidence type="ECO:0000313" key="2">
    <source>
        <dbReference type="EMBL" id="MDF9747672.1"/>
    </source>
</evidence>
<evidence type="ECO:0008006" key="4">
    <source>
        <dbReference type="Google" id="ProtNLM"/>
    </source>
</evidence>
<reference evidence="2" key="1">
    <citation type="submission" date="2022-06" db="EMBL/GenBank/DDBJ databases">
        <title>Natrinema sp. a new haloarchaeum isolate from saline soil.</title>
        <authorList>
            <person name="Strakova D."/>
            <person name="Galisteo C."/>
            <person name="Sanchez-Porro C."/>
            <person name="Ventosa A."/>
        </authorList>
    </citation>
    <scope>NUCLEOTIDE SEQUENCE</scope>
    <source>
        <strain evidence="2">S1CR25-10</strain>
    </source>
</reference>
<dbReference type="Proteomes" id="UP001154061">
    <property type="component" value="Unassembled WGS sequence"/>
</dbReference>
<feature type="region of interest" description="Disordered" evidence="1">
    <location>
        <begin position="1"/>
        <end position="29"/>
    </location>
</feature>
<accession>A0A9Q4L6X1</accession>
<proteinExistence type="predicted"/>
<dbReference type="AlphaFoldDB" id="A0A9Q4L6X1"/>
<evidence type="ECO:0000256" key="1">
    <source>
        <dbReference type="SAM" id="MobiDB-lite"/>
    </source>
</evidence>
<name>A0A9Q4L6X1_9EURY</name>
<organism evidence="2 3">
    <name type="scientific">Natrinema salsiterrestre</name>
    <dbReference type="NCBI Taxonomy" id="2950540"/>
    <lineage>
        <taxon>Archaea</taxon>
        <taxon>Methanobacteriati</taxon>
        <taxon>Methanobacteriota</taxon>
        <taxon>Stenosarchaea group</taxon>
        <taxon>Halobacteria</taxon>
        <taxon>Halobacteriales</taxon>
        <taxon>Natrialbaceae</taxon>
        <taxon>Natrinema</taxon>
    </lineage>
</organism>
<dbReference type="RefSeq" id="WP_277523869.1">
    <property type="nucleotide sequence ID" value="NZ_JAMQOT010000008.1"/>
</dbReference>
<gene>
    <name evidence="2" type="ORF">NDI89_19005</name>
</gene>